<evidence type="ECO:0000313" key="2">
    <source>
        <dbReference type="EMBL" id="EPE04895.1"/>
    </source>
</evidence>
<name>S3CVT5_OPHP1</name>
<feature type="region of interest" description="Disordered" evidence="1">
    <location>
        <begin position="1"/>
        <end position="91"/>
    </location>
</feature>
<dbReference type="HOGENOM" id="CLU_1825852_0_0_1"/>
<evidence type="ECO:0000256" key="1">
    <source>
        <dbReference type="SAM" id="MobiDB-lite"/>
    </source>
</evidence>
<accession>S3CVT5</accession>
<feature type="compositionally biased region" description="Low complexity" evidence="1">
    <location>
        <begin position="53"/>
        <end position="72"/>
    </location>
</feature>
<dbReference type="EMBL" id="KE148158">
    <property type="protein sequence ID" value="EPE04895.1"/>
    <property type="molecule type" value="Genomic_DNA"/>
</dbReference>
<organism evidence="2 3">
    <name type="scientific">Ophiostoma piceae (strain UAMH 11346)</name>
    <name type="common">Sap stain fungus</name>
    <dbReference type="NCBI Taxonomy" id="1262450"/>
    <lineage>
        <taxon>Eukaryota</taxon>
        <taxon>Fungi</taxon>
        <taxon>Dikarya</taxon>
        <taxon>Ascomycota</taxon>
        <taxon>Pezizomycotina</taxon>
        <taxon>Sordariomycetes</taxon>
        <taxon>Sordariomycetidae</taxon>
        <taxon>Ophiostomatales</taxon>
        <taxon>Ophiostomataceae</taxon>
        <taxon>Ophiostoma</taxon>
    </lineage>
</organism>
<proteinExistence type="predicted"/>
<sequence>MSIKERLSRMVRKSNTSNTSSTSTSTTSDNERKQAPSVVGRMLTKKFSRRSKPSTSSTSSDLRSGSDTGRSDNANTARRPSPANLDGLRWEDMTDAQRVQATFNTYEIRFGASNTARVSLEGISPCTTRTRQPGPKQADYY</sequence>
<dbReference type="Proteomes" id="UP000016923">
    <property type="component" value="Unassembled WGS sequence"/>
</dbReference>
<evidence type="ECO:0000313" key="3">
    <source>
        <dbReference type="Proteomes" id="UP000016923"/>
    </source>
</evidence>
<feature type="region of interest" description="Disordered" evidence="1">
    <location>
        <begin position="117"/>
        <end position="141"/>
    </location>
</feature>
<feature type="compositionally biased region" description="Low complexity" evidence="1">
    <location>
        <begin position="14"/>
        <end position="28"/>
    </location>
</feature>
<keyword evidence="3" id="KW-1185">Reference proteome</keyword>
<protein>
    <submittedName>
        <fullName evidence="2">Uncharacterized protein</fullName>
    </submittedName>
</protein>
<reference evidence="2 3" key="1">
    <citation type="journal article" date="2013" name="BMC Genomics">
        <title>The genome and transcriptome of the pine saprophyte Ophiostoma piceae, and a comparison with the bark beetle-associated pine pathogen Grosmannia clavigera.</title>
        <authorList>
            <person name="Haridas S."/>
            <person name="Wang Y."/>
            <person name="Lim L."/>
            <person name="Massoumi Alamouti S."/>
            <person name="Jackman S."/>
            <person name="Docking R."/>
            <person name="Robertson G."/>
            <person name="Birol I."/>
            <person name="Bohlmann J."/>
            <person name="Breuil C."/>
        </authorList>
    </citation>
    <scope>NUCLEOTIDE SEQUENCE [LARGE SCALE GENOMIC DNA]</scope>
    <source>
        <strain evidence="2 3">UAMH 11346</strain>
    </source>
</reference>
<dbReference type="AlphaFoldDB" id="S3CVT5"/>
<feature type="compositionally biased region" description="Basic residues" evidence="1">
    <location>
        <begin position="43"/>
        <end position="52"/>
    </location>
</feature>
<gene>
    <name evidence="2" type="ORF">F503_00049</name>
</gene>
<dbReference type="VEuPathDB" id="FungiDB:F503_00049"/>